<name>A0ABT0L7M7_9GAMM</name>
<gene>
    <name evidence="2" type="ORF">L2764_03190</name>
</gene>
<dbReference type="RefSeq" id="WP_248938797.1">
    <property type="nucleotide sequence ID" value="NZ_JAKIKS010000007.1"/>
</dbReference>
<dbReference type="EMBL" id="JAKIKS010000007">
    <property type="protein sequence ID" value="MCL1123510.1"/>
    <property type="molecule type" value="Genomic_DNA"/>
</dbReference>
<keyword evidence="3" id="KW-1185">Reference proteome</keyword>
<feature type="domain" description="Tetrapyrrole methylase" evidence="1">
    <location>
        <begin position="13"/>
        <end position="230"/>
    </location>
</feature>
<proteinExistence type="predicted"/>
<evidence type="ECO:0000259" key="1">
    <source>
        <dbReference type="Pfam" id="PF00590"/>
    </source>
</evidence>
<organism evidence="2 3">
    <name type="scientific">Shewanella surugensis</name>
    <dbReference type="NCBI Taxonomy" id="212020"/>
    <lineage>
        <taxon>Bacteria</taxon>
        <taxon>Pseudomonadati</taxon>
        <taxon>Pseudomonadota</taxon>
        <taxon>Gammaproteobacteria</taxon>
        <taxon>Alteromonadales</taxon>
        <taxon>Shewanellaceae</taxon>
        <taxon>Shewanella</taxon>
    </lineage>
</organism>
<accession>A0ABT0L7M7</accession>
<keyword evidence="2" id="KW-0489">Methyltransferase</keyword>
<evidence type="ECO:0000313" key="2">
    <source>
        <dbReference type="EMBL" id="MCL1123510.1"/>
    </source>
</evidence>
<dbReference type="Pfam" id="PF00590">
    <property type="entry name" value="TP_methylase"/>
    <property type="match status" value="1"/>
</dbReference>
<dbReference type="Proteomes" id="UP001203423">
    <property type="component" value="Unassembled WGS sequence"/>
</dbReference>
<dbReference type="CDD" id="cd19916">
    <property type="entry name" value="OphMA_like"/>
    <property type="match status" value="1"/>
</dbReference>
<comment type="caution">
    <text evidence="2">The sequence shown here is derived from an EMBL/GenBank/DDBJ whole genome shotgun (WGS) entry which is preliminary data.</text>
</comment>
<keyword evidence="2" id="KW-0808">Transferase</keyword>
<dbReference type="GO" id="GO:0008168">
    <property type="term" value="F:methyltransferase activity"/>
    <property type="evidence" value="ECO:0007669"/>
    <property type="project" value="UniProtKB-KW"/>
</dbReference>
<sequence>MIDSMDSKQQGSLVCVGTGLNLAGQITVLSQSYIEHAEVVFTLMPDGFAERWVGRLNKDVRSLQPFYAQKGEVKNRRETYAQMVAAIVTQVYLGKKVVCALYGHPGVFACVGHMAVEQLQREGYRAQMEPGVSAEACLWADLGVDPASSGHQSFEASQFMYYQHAVSAAAYLVLWQIGLAGEHTLTKFHTTSDKLQVLVELLQQWYPLEHEIIIYEAATLPIQSPRIETLRLKDLPNARLTDISTLCIPPSEKLTLNHQALTQLGISADDFG</sequence>
<dbReference type="SUPFAM" id="SSF53790">
    <property type="entry name" value="Tetrapyrrole methylase"/>
    <property type="match status" value="1"/>
</dbReference>
<dbReference type="Gene3D" id="3.40.1010.10">
    <property type="entry name" value="Cobalt-precorrin-4 Transmethylase, Domain 1"/>
    <property type="match status" value="1"/>
</dbReference>
<protein>
    <submittedName>
        <fullName evidence="2">SAM-dependent methyltransferase</fullName>
    </submittedName>
</protein>
<evidence type="ECO:0000313" key="3">
    <source>
        <dbReference type="Proteomes" id="UP001203423"/>
    </source>
</evidence>
<dbReference type="InterPro" id="IPR014777">
    <property type="entry name" value="4pyrrole_Mease_sub1"/>
</dbReference>
<dbReference type="InterPro" id="IPR000878">
    <property type="entry name" value="4pyrrol_Mease"/>
</dbReference>
<dbReference type="InterPro" id="IPR035996">
    <property type="entry name" value="4pyrrol_Methylase_sf"/>
</dbReference>
<dbReference type="GO" id="GO:0032259">
    <property type="term" value="P:methylation"/>
    <property type="evidence" value="ECO:0007669"/>
    <property type="project" value="UniProtKB-KW"/>
</dbReference>
<reference evidence="2 3" key="1">
    <citation type="submission" date="2022-01" db="EMBL/GenBank/DDBJ databases">
        <title>Whole genome-based taxonomy of the Shewanellaceae.</title>
        <authorList>
            <person name="Martin-Rodriguez A.J."/>
        </authorList>
    </citation>
    <scope>NUCLEOTIDE SEQUENCE [LARGE SCALE GENOMIC DNA]</scope>
    <source>
        <strain evidence="2 3">DSM 17177</strain>
    </source>
</reference>